<dbReference type="GO" id="GO:0005737">
    <property type="term" value="C:cytoplasm"/>
    <property type="evidence" value="ECO:0007669"/>
    <property type="project" value="UniProtKB-SubCell"/>
</dbReference>
<dbReference type="KEGG" id="pla:Plav_2419"/>
<dbReference type="HAMAP" id="MF_00639">
    <property type="entry name" value="MurD"/>
    <property type="match status" value="1"/>
</dbReference>
<accession>A7HVU5</accession>
<dbReference type="GO" id="GO:0071555">
    <property type="term" value="P:cell wall organization"/>
    <property type="evidence" value="ECO:0007669"/>
    <property type="project" value="UniProtKB-KW"/>
</dbReference>
<dbReference type="eggNOG" id="COG0771">
    <property type="taxonomic scope" value="Bacteria"/>
</dbReference>
<dbReference type="Pfam" id="PF21799">
    <property type="entry name" value="MurD-like_N"/>
    <property type="match status" value="1"/>
</dbReference>
<dbReference type="InterPro" id="IPR036565">
    <property type="entry name" value="Mur-like_cat_sf"/>
</dbReference>
<evidence type="ECO:0000256" key="2">
    <source>
        <dbReference type="ARBA" id="ARBA00004752"/>
    </source>
</evidence>
<name>A7HVU5_PARL1</name>
<proteinExistence type="inferred from homology"/>
<feature type="binding site" evidence="9">
    <location>
        <begin position="119"/>
        <end position="125"/>
    </location>
    <ligand>
        <name>ATP</name>
        <dbReference type="ChEBI" id="CHEBI:30616"/>
    </ligand>
</feature>
<dbReference type="Gene3D" id="3.90.190.20">
    <property type="entry name" value="Mur ligase, C-terminal domain"/>
    <property type="match status" value="1"/>
</dbReference>
<dbReference type="GO" id="GO:0051301">
    <property type="term" value="P:cell division"/>
    <property type="evidence" value="ECO:0007669"/>
    <property type="project" value="UniProtKB-KW"/>
</dbReference>
<feature type="domain" description="Mur ligase central" evidence="12">
    <location>
        <begin position="117"/>
        <end position="298"/>
    </location>
</feature>
<evidence type="ECO:0000259" key="12">
    <source>
        <dbReference type="Pfam" id="PF08245"/>
    </source>
</evidence>
<dbReference type="Pfam" id="PF02875">
    <property type="entry name" value="Mur_ligase_C"/>
    <property type="match status" value="1"/>
</dbReference>
<evidence type="ECO:0000256" key="1">
    <source>
        <dbReference type="ARBA" id="ARBA00004496"/>
    </source>
</evidence>
<dbReference type="GO" id="GO:0009252">
    <property type="term" value="P:peptidoglycan biosynthetic process"/>
    <property type="evidence" value="ECO:0007669"/>
    <property type="project" value="UniProtKB-UniRule"/>
</dbReference>
<dbReference type="EMBL" id="CP000774">
    <property type="protein sequence ID" value="ABS64028.1"/>
    <property type="molecule type" value="Genomic_DNA"/>
</dbReference>
<keyword evidence="9 10" id="KW-0961">Cell wall biogenesis/degradation</keyword>
<dbReference type="GO" id="GO:0005524">
    <property type="term" value="F:ATP binding"/>
    <property type="evidence" value="ECO:0007669"/>
    <property type="project" value="UniProtKB-UniRule"/>
</dbReference>
<dbReference type="InterPro" id="IPR036615">
    <property type="entry name" value="Mur_ligase_C_dom_sf"/>
</dbReference>
<keyword evidence="6 9" id="KW-0547">Nucleotide-binding</keyword>
<dbReference type="HOGENOM" id="CLU_032540_3_0_5"/>
<evidence type="ECO:0000256" key="6">
    <source>
        <dbReference type="ARBA" id="ARBA00022741"/>
    </source>
</evidence>
<dbReference type="SUPFAM" id="SSF53623">
    <property type="entry name" value="MurD-like peptide ligases, catalytic domain"/>
    <property type="match status" value="1"/>
</dbReference>
<dbReference type="RefSeq" id="WP_012111337.1">
    <property type="nucleotide sequence ID" value="NC_009719.1"/>
</dbReference>
<keyword evidence="8 9" id="KW-0131">Cell cycle</keyword>
<dbReference type="Gene3D" id="3.40.50.720">
    <property type="entry name" value="NAD(P)-binding Rossmann-like Domain"/>
    <property type="match status" value="1"/>
</dbReference>
<dbReference type="SUPFAM" id="SSF53244">
    <property type="entry name" value="MurD-like peptide ligases, peptide-binding domain"/>
    <property type="match status" value="1"/>
</dbReference>
<dbReference type="InterPro" id="IPR018109">
    <property type="entry name" value="Folylpolyglutamate_synth_CS"/>
</dbReference>
<dbReference type="STRING" id="402881.Plav_2419"/>
<keyword evidence="7 9" id="KW-0067">ATP-binding</keyword>
<keyword evidence="14" id="KW-1185">Reference proteome</keyword>
<organism evidence="13 14">
    <name type="scientific">Parvibaculum lavamentivorans (strain DS-1 / DSM 13023 / NCIMB 13966)</name>
    <dbReference type="NCBI Taxonomy" id="402881"/>
    <lineage>
        <taxon>Bacteria</taxon>
        <taxon>Pseudomonadati</taxon>
        <taxon>Pseudomonadota</taxon>
        <taxon>Alphaproteobacteria</taxon>
        <taxon>Hyphomicrobiales</taxon>
        <taxon>Parvibaculaceae</taxon>
        <taxon>Parvibaculum</taxon>
    </lineage>
</organism>
<dbReference type="InterPro" id="IPR013221">
    <property type="entry name" value="Mur_ligase_cen"/>
</dbReference>
<dbReference type="Pfam" id="PF08245">
    <property type="entry name" value="Mur_ligase_M"/>
    <property type="match status" value="1"/>
</dbReference>
<dbReference type="OrthoDB" id="9809796at2"/>
<evidence type="ECO:0000256" key="5">
    <source>
        <dbReference type="ARBA" id="ARBA00022618"/>
    </source>
</evidence>
<dbReference type="AlphaFoldDB" id="A7HVU5"/>
<feature type="domain" description="Mur ligase C-terminal" evidence="11">
    <location>
        <begin position="321"/>
        <end position="435"/>
    </location>
</feature>
<comment type="function">
    <text evidence="9 10">Cell wall formation. Catalyzes the addition of glutamate to the nucleotide precursor UDP-N-acetylmuramoyl-L-alanine (UMA).</text>
</comment>
<reference evidence="13 14" key="1">
    <citation type="journal article" date="2011" name="Stand. Genomic Sci.">
        <title>Complete genome sequence of Parvibaculum lavamentivorans type strain (DS-1(T)).</title>
        <authorList>
            <person name="Schleheck D."/>
            <person name="Weiss M."/>
            <person name="Pitluck S."/>
            <person name="Bruce D."/>
            <person name="Land M.L."/>
            <person name="Han S."/>
            <person name="Saunders E."/>
            <person name="Tapia R."/>
            <person name="Detter C."/>
            <person name="Brettin T."/>
            <person name="Han J."/>
            <person name="Woyke T."/>
            <person name="Goodwin L."/>
            <person name="Pennacchio L."/>
            <person name="Nolan M."/>
            <person name="Cook A.M."/>
            <person name="Kjelleberg S."/>
            <person name="Thomas T."/>
        </authorList>
    </citation>
    <scope>NUCLEOTIDE SEQUENCE [LARGE SCALE GENOMIC DNA]</scope>
    <source>
        <strain evidence="14">DS-1 / DSM 13023 / NCIMB 13966</strain>
    </source>
</reference>
<dbReference type="PANTHER" id="PTHR43692:SF1">
    <property type="entry name" value="UDP-N-ACETYLMURAMOYLALANINE--D-GLUTAMATE LIGASE"/>
    <property type="match status" value="1"/>
</dbReference>
<evidence type="ECO:0000256" key="3">
    <source>
        <dbReference type="ARBA" id="ARBA00022490"/>
    </source>
</evidence>
<dbReference type="Proteomes" id="UP000006377">
    <property type="component" value="Chromosome"/>
</dbReference>
<keyword evidence="4 9" id="KW-0436">Ligase</keyword>
<keyword evidence="5 9" id="KW-0132">Cell division</keyword>
<dbReference type="EC" id="6.3.2.9" evidence="9 10"/>
<keyword evidence="9 10" id="KW-0133">Cell shape</keyword>
<dbReference type="InterPro" id="IPR005762">
    <property type="entry name" value="MurD"/>
</dbReference>
<evidence type="ECO:0000256" key="10">
    <source>
        <dbReference type="RuleBase" id="RU003664"/>
    </source>
</evidence>
<dbReference type="GO" id="GO:0008360">
    <property type="term" value="P:regulation of cell shape"/>
    <property type="evidence" value="ECO:0007669"/>
    <property type="project" value="UniProtKB-KW"/>
</dbReference>
<evidence type="ECO:0000259" key="11">
    <source>
        <dbReference type="Pfam" id="PF02875"/>
    </source>
</evidence>
<comment type="similarity">
    <text evidence="9">Belongs to the MurCDEF family.</text>
</comment>
<gene>
    <name evidence="9" type="primary">murD</name>
    <name evidence="13" type="ordered locus">Plav_2419</name>
</gene>
<dbReference type="NCBIfam" id="TIGR01087">
    <property type="entry name" value="murD"/>
    <property type="match status" value="1"/>
</dbReference>
<evidence type="ECO:0000313" key="13">
    <source>
        <dbReference type="EMBL" id="ABS64028.1"/>
    </source>
</evidence>
<evidence type="ECO:0000313" key="14">
    <source>
        <dbReference type="Proteomes" id="UP000006377"/>
    </source>
</evidence>
<dbReference type="SUPFAM" id="SSF51984">
    <property type="entry name" value="MurCD N-terminal domain"/>
    <property type="match status" value="1"/>
</dbReference>
<dbReference type="PANTHER" id="PTHR43692">
    <property type="entry name" value="UDP-N-ACETYLMURAMOYLALANINE--D-GLUTAMATE LIGASE"/>
    <property type="match status" value="1"/>
</dbReference>
<dbReference type="GO" id="GO:0004326">
    <property type="term" value="F:tetrahydrofolylpolyglutamate synthase activity"/>
    <property type="evidence" value="ECO:0007669"/>
    <property type="project" value="InterPro"/>
</dbReference>
<evidence type="ECO:0000256" key="8">
    <source>
        <dbReference type="ARBA" id="ARBA00023306"/>
    </source>
</evidence>
<dbReference type="GO" id="GO:0008764">
    <property type="term" value="F:UDP-N-acetylmuramoylalanine-D-glutamate ligase activity"/>
    <property type="evidence" value="ECO:0007669"/>
    <property type="project" value="UniProtKB-UniRule"/>
</dbReference>
<dbReference type="Gene3D" id="3.40.1190.10">
    <property type="entry name" value="Mur-like, catalytic domain"/>
    <property type="match status" value="1"/>
</dbReference>
<sequence length="467" mass="49042">MIAATGFEKRNVAVLGLGKSGMATVRALEAGGANVFAWDDAGEKRAEAAKAGFTLSDASGWDWKTFAALVLSPGIPLTHPEPHPAVLTAKAAGVEVIGDIELFQRAVTGTGAKVVAITGTNGKSTTTALIGHMVRRCGGDAQVGGNIGKAVLELEAPSASSVYVVEVSSYQIDLAPSLAPHIAVLLNITPDHIDRHGTVEHYADVKARIFARQTAADTAVIGIDERRSSDICTRESARRVEKVVPVSVGKALSRGVYALDGVLYDSTGTQTAKAGDLRTIKTLAGAHNWQNAAAAYAAGRALGYQRERIFAAFESFPGLAHRMEIVAEAEGVRFVNDSKATNADAASKALGTYDNIYWIAGGKAKEGGIESLEPWFPRIRRAYLIGDAAKSFGETLKGKVEAVQCGTLDRAVEAATRDARADASDLKVVLLSPACASFDQFANFEQRGDAFRAAVQERVATMGGAAA</sequence>
<dbReference type="UniPathway" id="UPA00219"/>
<keyword evidence="3 9" id="KW-0963">Cytoplasm</keyword>
<dbReference type="InterPro" id="IPR004101">
    <property type="entry name" value="Mur_ligase_C"/>
</dbReference>
<evidence type="ECO:0000256" key="4">
    <source>
        <dbReference type="ARBA" id="ARBA00022598"/>
    </source>
</evidence>
<dbReference type="PROSITE" id="PS01011">
    <property type="entry name" value="FOLYLPOLYGLU_SYNT_1"/>
    <property type="match status" value="1"/>
</dbReference>
<protein>
    <recommendedName>
        <fullName evidence="9 10">UDP-N-acetylmuramoylalanine--D-glutamate ligase</fullName>
        <ecNumber evidence="9 10">6.3.2.9</ecNumber>
    </recommendedName>
    <alternativeName>
        <fullName evidence="9">D-glutamic acid-adding enzyme</fullName>
    </alternativeName>
    <alternativeName>
        <fullName evidence="9">UDP-N-acetylmuramoyl-L-alanyl-D-glutamate synthetase</fullName>
    </alternativeName>
</protein>
<comment type="pathway">
    <text evidence="2 9 10">Cell wall biogenesis; peptidoglycan biosynthesis.</text>
</comment>
<keyword evidence="9 10" id="KW-0573">Peptidoglycan synthesis</keyword>
<evidence type="ECO:0000256" key="7">
    <source>
        <dbReference type="ARBA" id="ARBA00022840"/>
    </source>
</evidence>
<comment type="subcellular location">
    <subcellularLocation>
        <location evidence="1 9 10">Cytoplasm</location>
    </subcellularLocation>
</comment>
<evidence type="ECO:0000256" key="9">
    <source>
        <dbReference type="HAMAP-Rule" id="MF_00639"/>
    </source>
</evidence>
<comment type="catalytic activity">
    <reaction evidence="9 10">
        <text>UDP-N-acetyl-alpha-D-muramoyl-L-alanine + D-glutamate + ATP = UDP-N-acetyl-alpha-D-muramoyl-L-alanyl-D-glutamate + ADP + phosphate + H(+)</text>
        <dbReference type="Rhea" id="RHEA:16429"/>
        <dbReference type="ChEBI" id="CHEBI:15378"/>
        <dbReference type="ChEBI" id="CHEBI:29986"/>
        <dbReference type="ChEBI" id="CHEBI:30616"/>
        <dbReference type="ChEBI" id="CHEBI:43474"/>
        <dbReference type="ChEBI" id="CHEBI:83898"/>
        <dbReference type="ChEBI" id="CHEBI:83900"/>
        <dbReference type="ChEBI" id="CHEBI:456216"/>
        <dbReference type="EC" id="6.3.2.9"/>
    </reaction>
</comment>